<dbReference type="InterPro" id="IPR044862">
    <property type="entry name" value="Pro_4_hyd_alph_FE2OG_OXY"/>
</dbReference>
<evidence type="ECO:0000256" key="5">
    <source>
        <dbReference type="ARBA" id="ARBA00023004"/>
    </source>
</evidence>
<dbReference type="PANTHER" id="PTHR10869">
    <property type="entry name" value="PROLYL 4-HYDROXYLASE ALPHA SUBUNIT"/>
    <property type="match status" value="1"/>
</dbReference>
<dbReference type="AlphaFoldDB" id="A0A443HQF1"/>
<keyword evidence="3" id="KW-0223">Dioxygenase</keyword>
<evidence type="ECO:0000256" key="6">
    <source>
        <dbReference type="SAM" id="SignalP"/>
    </source>
</evidence>
<dbReference type="Pfam" id="PF13640">
    <property type="entry name" value="2OG-FeII_Oxy_3"/>
    <property type="match status" value="1"/>
</dbReference>
<protein>
    <submittedName>
        <fullName evidence="8">2OG-Fe(II) oxygenase superfamily protein</fullName>
    </submittedName>
</protein>
<feature type="chain" id="PRO_5019363485" evidence="6">
    <location>
        <begin position="24"/>
        <end position="266"/>
    </location>
</feature>
<evidence type="ECO:0000256" key="2">
    <source>
        <dbReference type="ARBA" id="ARBA00022723"/>
    </source>
</evidence>
<dbReference type="InterPro" id="IPR006620">
    <property type="entry name" value="Pro_4_hyd_alph"/>
</dbReference>
<name>A0A443HQF1_BYSSP</name>
<dbReference type="GO" id="GO:0004656">
    <property type="term" value="F:procollagen-proline 4-dioxygenase activity"/>
    <property type="evidence" value="ECO:0007669"/>
    <property type="project" value="TreeGrafter"/>
</dbReference>
<keyword evidence="4" id="KW-0560">Oxidoreductase</keyword>
<dbReference type="STRING" id="264951.A0A443HQF1"/>
<keyword evidence="2" id="KW-0479">Metal-binding</keyword>
<proteinExistence type="predicted"/>
<keyword evidence="6" id="KW-0732">Signal</keyword>
<feature type="domain" description="Fe2OG dioxygenase" evidence="7">
    <location>
        <begin position="128"/>
        <end position="255"/>
    </location>
</feature>
<dbReference type="RefSeq" id="XP_028483682.1">
    <property type="nucleotide sequence ID" value="XM_028632970.1"/>
</dbReference>
<dbReference type="InterPro" id="IPR045054">
    <property type="entry name" value="P4HA-like"/>
</dbReference>
<comment type="cofactor">
    <cofactor evidence="1">
        <name>L-ascorbate</name>
        <dbReference type="ChEBI" id="CHEBI:38290"/>
    </cofactor>
</comment>
<dbReference type="Gene3D" id="2.60.120.620">
    <property type="entry name" value="q2cbj1_9rhob like domain"/>
    <property type="match status" value="1"/>
</dbReference>
<dbReference type="VEuPathDB" id="FungiDB:C8Q69DRAFT_508386"/>
<evidence type="ECO:0000259" key="7">
    <source>
        <dbReference type="PROSITE" id="PS51471"/>
    </source>
</evidence>
<dbReference type="GO" id="GO:0005783">
    <property type="term" value="C:endoplasmic reticulum"/>
    <property type="evidence" value="ECO:0007669"/>
    <property type="project" value="TreeGrafter"/>
</dbReference>
<gene>
    <name evidence="8" type="ORF">C8Q69DRAFT_508386</name>
</gene>
<evidence type="ECO:0000256" key="3">
    <source>
        <dbReference type="ARBA" id="ARBA00022964"/>
    </source>
</evidence>
<dbReference type="SMART" id="SM00702">
    <property type="entry name" value="P4Hc"/>
    <property type="match status" value="1"/>
</dbReference>
<dbReference type="PROSITE" id="PS51471">
    <property type="entry name" value="FE2OG_OXY"/>
    <property type="match status" value="1"/>
</dbReference>
<dbReference type="GO" id="GO:0005506">
    <property type="term" value="F:iron ion binding"/>
    <property type="evidence" value="ECO:0007669"/>
    <property type="project" value="InterPro"/>
</dbReference>
<dbReference type="EMBL" id="RCNU01000008">
    <property type="protein sequence ID" value="RWQ94037.1"/>
    <property type="molecule type" value="Genomic_DNA"/>
</dbReference>
<evidence type="ECO:0000313" key="8">
    <source>
        <dbReference type="EMBL" id="RWQ94037.1"/>
    </source>
</evidence>
<dbReference type="InterPro" id="IPR005123">
    <property type="entry name" value="Oxoglu/Fe-dep_dioxygenase_dom"/>
</dbReference>
<keyword evidence="5" id="KW-0408">Iron</keyword>
<sequence>MRRTLFYPLLGTIASLCFGIAAAKQIVVGNKESISETTCPDHHYSVHIFSKDPLVIYIPDFITEEETLHLQEITKSQFTKSEVVDEAGNRMNATTRNSRSTSPPRDDVIRCIENRALAFQGFDIPRSHLEPLQLVAYELGENYQHHTDWFESPSQTTAEVGGNRLTSFFVYVTVEDVTGGGTNFPMLDAPMDERWCEFINCDEPWDAGVTFRPIPRNAVFWQNLKQDGTGDRATLHAGLPVTSGKKMGMNIWTRQGPLSELYRGKD</sequence>
<evidence type="ECO:0000313" key="9">
    <source>
        <dbReference type="Proteomes" id="UP000283841"/>
    </source>
</evidence>
<comment type="caution">
    <text evidence="8">The sequence shown here is derived from an EMBL/GenBank/DDBJ whole genome shotgun (WGS) entry which is preliminary data.</text>
</comment>
<reference evidence="8 9" key="1">
    <citation type="journal article" date="2018" name="Front. Microbiol.">
        <title>Genomic and genetic insights into a cosmopolitan fungus, Paecilomyces variotii (Eurotiales).</title>
        <authorList>
            <person name="Urquhart A.S."/>
            <person name="Mondo S.J."/>
            <person name="Makela M.R."/>
            <person name="Hane J.K."/>
            <person name="Wiebenga A."/>
            <person name="He G."/>
            <person name="Mihaltcheva S."/>
            <person name="Pangilinan J."/>
            <person name="Lipzen A."/>
            <person name="Barry K."/>
            <person name="de Vries R.P."/>
            <person name="Grigoriev I.V."/>
            <person name="Idnurm A."/>
        </authorList>
    </citation>
    <scope>NUCLEOTIDE SEQUENCE [LARGE SCALE GENOMIC DNA]</scope>
    <source>
        <strain evidence="8 9">CBS 101075</strain>
    </source>
</reference>
<evidence type="ECO:0000256" key="4">
    <source>
        <dbReference type="ARBA" id="ARBA00023002"/>
    </source>
</evidence>
<keyword evidence="9" id="KW-1185">Reference proteome</keyword>
<feature type="signal peptide" evidence="6">
    <location>
        <begin position="1"/>
        <end position="23"/>
    </location>
</feature>
<dbReference type="GeneID" id="39602247"/>
<accession>A0A443HQF1</accession>
<dbReference type="GO" id="GO:0031418">
    <property type="term" value="F:L-ascorbic acid binding"/>
    <property type="evidence" value="ECO:0007669"/>
    <property type="project" value="InterPro"/>
</dbReference>
<dbReference type="PANTHER" id="PTHR10869:SF246">
    <property type="entry name" value="TRANSMEMBRANE PROLYL 4-HYDROXYLASE"/>
    <property type="match status" value="1"/>
</dbReference>
<organism evidence="8 9">
    <name type="scientific">Byssochlamys spectabilis</name>
    <name type="common">Paecilomyces variotii</name>
    <dbReference type="NCBI Taxonomy" id="264951"/>
    <lineage>
        <taxon>Eukaryota</taxon>
        <taxon>Fungi</taxon>
        <taxon>Dikarya</taxon>
        <taxon>Ascomycota</taxon>
        <taxon>Pezizomycotina</taxon>
        <taxon>Eurotiomycetes</taxon>
        <taxon>Eurotiomycetidae</taxon>
        <taxon>Eurotiales</taxon>
        <taxon>Thermoascaceae</taxon>
        <taxon>Paecilomyces</taxon>
    </lineage>
</organism>
<dbReference type="Proteomes" id="UP000283841">
    <property type="component" value="Unassembled WGS sequence"/>
</dbReference>
<evidence type="ECO:0000256" key="1">
    <source>
        <dbReference type="ARBA" id="ARBA00001961"/>
    </source>
</evidence>